<dbReference type="Proteomes" id="UP000467322">
    <property type="component" value="Unassembled WGS sequence"/>
</dbReference>
<organism evidence="2 3">
    <name type="scientific">Maritimibacter harenae</name>
    <dbReference type="NCBI Taxonomy" id="2606218"/>
    <lineage>
        <taxon>Bacteria</taxon>
        <taxon>Pseudomonadati</taxon>
        <taxon>Pseudomonadota</taxon>
        <taxon>Alphaproteobacteria</taxon>
        <taxon>Rhodobacterales</taxon>
        <taxon>Roseobacteraceae</taxon>
        <taxon>Maritimibacter</taxon>
    </lineage>
</organism>
<sequence>MIARHLFRPLAAALAICALATPAAAQDDNPVCGPDSFRFDVSKIGPHITGQWTGTAPGIGVTMGVQTFTMTISMNNGRLYISDGARKAELRPVHGTRKALRYDFLKGKALPKAAHAVDVSVDDFGLVLGCDMNVAPQFAWTFGAGSRRSDGIYSFGSPHHALGTMWNSARGAREVYLSR</sequence>
<evidence type="ECO:0000313" key="2">
    <source>
        <dbReference type="EMBL" id="MZR13866.1"/>
    </source>
</evidence>
<reference evidence="2 3" key="1">
    <citation type="submission" date="2019-12" db="EMBL/GenBank/DDBJ databases">
        <title>Maritimibacter sp. nov. sp. isolated from sea sand.</title>
        <authorList>
            <person name="Kim J."/>
            <person name="Jeong S.E."/>
            <person name="Jung H.S."/>
            <person name="Jeon C.O."/>
        </authorList>
    </citation>
    <scope>NUCLEOTIDE SEQUENCE [LARGE SCALE GENOMIC DNA]</scope>
    <source>
        <strain evidence="2 3">DP07</strain>
    </source>
</reference>
<comment type="caution">
    <text evidence="2">The sequence shown here is derived from an EMBL/GenBank/DDBJ whole genome shotgun (WGS) entry which is preliminary data.</text>
</comment>
<evidence type="ECO:0000313" key="3">
    <source>
        <dbReference type="Proteomes" id="UP000467322"/>
    </source>
</evidence>
<accession>A0A845M2R9</accession>
<gene>
    <name evidence="2" type="ORF">GQE99_12670</name>
</gene>
<keyword evidence="1" id="KW-0732">Signal</keyword>
<protein>
    <submittedName>
        <fullName evidence="2">Uncharacterized protein</fullName>
    </submittedName>
</protein>
<proteinExistence type="predicted"/>
<feature type="chain" id="PRO_5033012151" evidence="1">
    <location>
        <begin position="26"/>
        <end position="179"/>
    </location>
</feature>
<keyword evidence="3" id="KW-1185">Reference proteome</keyword>
<evidence type="ECO:0000256" key="1">
    <source>
        <dbReference type="SAM" id="SignalP"/>
    </source>
</evidence>
<dbReference type="EMBL" id="WTUX01000017">
    <property type="protein sequence ID" value="MZR13866.1"/>
    <property type="molecule type" value="Genomic_DNA"/>
</dbReference>
<dbReference type="AlphaFoldDB" id="A0A845M2R9"/>
<feature type="signal peptide" evidence="1">
    <location>
        <begin position="1"/>
        <end position="25"/>
    </location>
</feature>
<name>A0A845M2R9_9RHOB</name>
<dbReference type="RefSeq" id="WP_161352000.1">
    <property type="nucleotide sequence ID" value="NZ_WTUX01000017.1"/>
</dbReference>